<dbReference type="RefSeq" id="WP_068952859.1">
    <property type="nucleotide sequence ID" value="NZ_LGLV01000005.1"/>
</dbReference>
<organism evidence="4 5">
    <name type="scientific">Pararhizobium polonicum</name>
    <dbReference type="NCBI Taxonomy" id="1612624"/>
    <lineage>
        <taxon>Bacteria</taxon>
        <taxon>Pseudomonadati</taxon>
        <taxon>Pseudomonadota</taxon>
        <taxon>Alphaproteobacteria</taxon>
        <taxon>Hyphomicrobiales</taxon>
        <taxon>Rhizobiaceae</taxon>
        <taxon>Rhizobium/Agrobacterium group</taxon>
        <taxon>Pararhizobium</taxon>
    </lineage>
</organism>
<dbReference type="AlphaFoldDB" id="A0A1C7P3Y9"/>
<evidence type="ECO:0000259" key="3">
    <source>
        <dbReference type="Pfam" id="PF08239"/>
    </source>
</evidence>
<keyword evidence="2" id="KW-0732">Signal</keyword>
<accession>A0A1C7P3Y9</accession>
<dbReference type="Gene3D" id="2.30.30.40">
    <property type="entry name" value="SH3 Domains"/>
    <property type="match status" value="1"/>
</dbReference>
<evidence type="ECO:0000313" key="4">
    <source>
        <dbReference type="EMBL" id="OBZ96003.1"/>
    </source>
</evidence>
<evidence type="ECO:0000256" key="1">
    <source>
        <dbReference type="SAM" id="MobiDB-lite"/>
    </source>
</evidence>
<reference evidence="4 5" key="1">
    <citation type="journal article" date="2016" name="Syst. Appl. Microbiol.">
        <title>Pararhizobium polonicum sp. nov. isolated from tumors on stone fruit rootstocks.</title>
        <authorList>
            <person name="Pulawska J."/>
            <person name="Kuzmanovic N."/>
            <person name="Willems A."/>
            <person name="Pothier J.F."/>
        </authorList>
    </citation>
    <scope>NUCLEOTIDE SEQUENCE [LARGE SCALE GENOMIC DNA]</scope>
    <source>
        <strain evidence="4 5">F5.1</strain>
    </source>
</reference>
<evidence type="ECO:0000313" key="5">
    <source>
        <dbReference type="Proteomes" id="UP000093111"/>
    </source>
</evidence>
<dbReference type="OrthoDB" id="8074373at2"/>
<protein>
    <recommendedName>
        <fullName evidence="3">SH3b domain-containing protein</fullName>
    </recommendedName>
</protein>
<dbReference type="PROSITE" id="PS51318">
    <property type="entry name" value="TAT"/>
    <property type="match status" value="1"/>
</dbReference>
<proteinExistence type="predicted"/>
<sequence length="287" mass="34273">MTIPRRYSLKSALLAIAAAAAFLLPAAAQAAEGFSTANVNMRSGPSTRYPAVTVIPVGTPLEIHGCLADLPWCDVSFYDGRGWVAGRYVQAQYQQRRVYVEPEYYRPLGIPMVTFEIGNYWERNYRNRDFYGQRDYYRRDRDRDRVFVPDRRPGRDYNTFDRPRRNNDDGVFIERPRRDRDRDRERIERRRDNMDRQFRNDQDNRRDRDRERIERRNRAGDQGFERPNRDRNNDNRRIERRDNDRMNNGDRSNNRDRPNAGRNRDGNDGNRDQNRRPRCLPGSDNCT</sequence>
<dbReference type="EMBL" id="LGLV01000005">
    <property type="protein sequence ID" value="OBZ96003.1"/>
    <property type="molecule type" value="Genomic_DNA"/>
</dbReference>
<evidence type="ECO:0000256" key="2">
    <source>
        <dbReference type="SAM" id="SignalP"/>
    </source>
</evidence>
<feature type="region of interest" description="Disordered" evidence="1">
    <location>
        <begin position="147"/>
        <end position="287"/>
    </location>
</feature>
<dbReference type="PATRIC" id="fig|1612624.7.peg.1335"/>
<dbReference type="Proteomes" id="UP000093111">
    <property type="component" value="Unassembled WGS sequence"/>
</dbReference>
<feature type="signal peptide" evidence="2">
    <location>
        <begin position="1"/>
        <end position="30"/>
    </location>
</feature>
<feature type="compositionally biased region" description="Basic and acidic residues" evidence="1">
    <location>
        <begin position="147"/>
        <end position="275"/>
    </location>
</feature>
<dbReference type="InterPro" id="IPR006311">
    <property type="entry name" value="TAT_signal"/>
</dbReference>
<comment type="caution">
    <text evidence="4">The sequence shown here is derived from an EMBL/GenBank/DDBJ whole genome shotgun (WGS) entry which is preliminary data.</text>
</comment>
<dbReference type="STRING" id="1612624.ADU59_06360"/>
<dbReference type="Pfam" id="PF08239">
    <property type="entry name" value="SH3_3"/>
    <property type="match status" value="1"/>
</dbReference>
<dbReference type="InterPro" id="IPR003646">
    <property type="entry name" value="SH3-like_bac-type"/>
</dbReference>
<keyword evidence="5" id="KW-1185">Reference proteome</keyword>
<feature type="domain" description="SH3b" evidence="3">
    <location>
        <begin position="38"/>
        <end position="90"/>
    </location>
</feature>
<name>A0A1C7P3Y9_9HYPH</name>
<gene>
    <name evidence="4" type="ORF">ADU59_06360</name>
</gene>
<feature type="chain" id="PRO_5008890223" description="SH3b domain-containing protein" evidence="2">
    <location>
        <begin position="31"/>
        <end position="287"/>
    </location>
</feature>